<comment type="caution">
    <text evidence="5">The sequence shown here is derived from an EMBL/GenBank/DDBJ whole genome shotgun (WGS) entry which is preliminary data.</text>
</comment>
<feature type="domain" description="Rv2993c-like N-terminal" evidence="4">
    <location>
        <begin position="3"/>
        <end position="54"/>
    </location>
</feature>
<dbReference type="Proteomes" id="UP001500831">
    <property type="component" value="Unassembled WGS sequence"/>
</dbReference>
<dbReference type="InterPro" id="IPR051121">
    <property type="entry name" value="FAH"/>
</dbReference>
<dbReference type="InterPro" id="IPR036663">
    <property type="entry name" value="Fumarylacetoacetase_C_sf"/>
</dbReference>
<feature type="domain" description="Fumarylacetoacetase-like C-terminal" evidence="3">
    <location>
        <begin position="60"/>
        <end position="254"/>
    </location>
</feature>
<evidence type="ECO:0000256" key="1">
    <source>
        <dbReference type="ARBA" id="ARBA00010211"/>
    </source>
</evidence>
<name>A0ABN3VS73_9ACTN</name>
<dbReference type="GO" id="GO:0016787">
    <property type="term" value="F:hydrolase activity"/>
    <property type="evidence" value="ECO:0007669"/>
    <property type="project" value="UniProtKB-KW"/>
</dbReference>
<evidence type="ECO:0000313" key="5">
    <source>
        <dbReference type="EMBL" id="GAA2855968.1"/>
    </source>
</evidence>
<organism evidence="5 6">
    <name type="scientific">Streptosporangium fragile</name>
    <dbReference type="NCBI Taxonomy" id="46186"/>
    <lineage>
        <taxon>Bacteria</taxon>
        <taxon>Bacillati</taxon>
        <taxon>Actinomycetota</taxon>
        <taxon>Actinomycetes</taxon>
        <taxon>Streptosporangiales</taxon>
        <taxon>Streptosporangiaceae</taxon>
        <taxon>Streptosporangium</taxon>
    </lineage>
</organism>
<gene>
    <name evidence="5" type="ORF">GCM10010517_14220</name>
</gene>
<dbReference type="SUPFAM" id="SSF56529">
    <property type="entry name" value="FAH"/>
    <property type="match status" value="1"/>
</dbReference>
<protein>
    <submittedName>
        <fullName evidence="5">Fumarylacetoacetate hydrolase family protein</fullName>
    </submittedName>
</protein>
<dbReference type="RefSeq" id="WP_344969011.1">
    <property type="nucleotide sequence ID" value="NZ_BAAAVI010000007.1"/>
</dbReference>
<evidence type="ECO:0000313" key="6">
    <source>
        <dbReference type="Proteomes" id="UP001500831"/>
    </source>
</evidence>
<accession>A0ABN3VS73</accession>
<reference evidence="5 6" key="1">
    <citation type="journal article" date="2019" name="Int. J. Syst. Evol. Microbiol.">
        <title>The Global Catalogue of Microorganisms (GCM) 10K type strain sequencing project: providing services to taxonomists for standard genome sequencing and annotation.</title>
        <authorList>
            <consortium name="The Broad Institute Genomics Platform"/>
            <consortium name="The Broad Institute Genome Sequencing Center for Infectious Disease"/>
            <person name="Wu L."/>
            <person name="Ma J."/>
        </authorList>
    </citation>
    <scope>NUCLEOTIDE SEQUENCE [LARGE SCALE GENOMIC DNA]</scope>
    <source>
        <strain evidence="5 6">JCM 6242</strain>
    </source>
</reference>
<dbReference type="Pfam" id="PF10370">
    <property type="entry name" value="Rv2993c-like_N"/>
    <property type="match status" value="1"/>
</dbReference>
<comment type="similarity">
    <text evidence="1">Belongs to the FAH family.</text>
</comment>
<dbReference type="PANTHER" id="PTHR42796">
    <property type="entry name" value="FUMARYLACETOACETATE HYDROLASE DOMAIN-CONTAINING PROTEIN 2A-RELATED"/>
    <property type="match status" value="1"/>
</dbReference>
<dbReference type="Gene3D" id="3.90.850.10">
    <property type="entry name" value="Fumarylacetoacetase-like, C-terminal domain"/>
    <property type="match status" value="1"/>
</dbReference>
<evidence type="ECO:0000259" key="4">
    <source>
        <dbReference type="Pfam" id="PF10370"/>
    </source>
</evidence>
<dbReference type="InterPro" id="IPR018833">
    <property type="entry name" value="Rv2993c-like_N"/>
</dbReference>
<dbReference type="Pfam" id="PF01557">
    <property type="entry name" value="FAA_hydrolase"/>
    <property type="match status" value="1"/>
</dbReference>
<proteinExistence type="inferred from homology"/>
<dbReference type="PANTHER" id="PTHR42796:SF4">
    <property type="entry name" value="FUMARYLACETOACETATE HYDROLASE DOMAIN-CONTAINING PROTEIN 2A"/>
    <property type="match status" value="1"/>
</dbReference>
<dbReference type="InterPro" id="IPR011234">
    <property type="entry name" value="Fumarylacetoacetase-like_C"/>
</dbReference>
<keyword evidence="5" id="KW-0378">Hydrolase</keyword>
<dbReference type="EMBL" id="BAAAVI010000007">
    <property type="protein sequence ID" value="GAA2855968.1"/>
    <property type="molecule type" value="Genomic_DNA"/>
</dbReference>
<sequence>MSRVVRYRRSDGRPRWGVLSADGERVHELAGGPHPMGTPGEASEPTASIEIMAPVRPSTIACVGLNHGLTRAALDRPASRQPMIFLKSPGSVTGPNSSIECPPGADVLDVAGELAVVMGRRARRVAEHEAMSHVLGFTCANDVGVRDWLTSDSQWFRAKSSDTFCPLGPWITTGLGDPDAASITLAVNGEKRQSGSMAELTWKIPQIISYASSYVTFEPGDVILMGSPAGLAAASPGDTVEVTIEGIGTLVNTVTAPHEARRTVL</sequence>
<keyword evidence="2" id="KW-0479">Metal-binding</keyword>
<evidence type="ECO:0000256" key="2">
    <source>
        <dbReference type="ARBA" id="ARBA00022723"/>
    </source>
</evidence>
<keyword evidence="6" id="KW-1185">Reference proteome</keyword>
<evidence type="ECO:0000259" key="3">
    <source>
        <dbReference type="Pfam" id="PF01557"/>
    </source>
</evidence>